<name>A0ABQ0QGN1_9PROT</name>
<organism evidence="1 2">
    <name type="scientific">Neokomagataea tanensis NBRC 106556</name>
    <dbReference type="NCBI Taxonomy" id="1223519"/>
    <lineage>
        <taxon>Bacteria</taxon>
        <taxon>Pseudomonadati</taxon>
        <taxon>Pseudomonadota</taxon>
        <taxon>Alphaproteobacteria</taxon>
        <taxon>Acetobacterales</taxon>
        <taxon>Acetobacteraceae</taxon>
        <taxon>Neokomagataea</taxon>
    </lineage>
</organism>
<dbReference type="Proteomes" id="UP001062443">
    <property type="component" value="Unassembled WGS sequence"/>
</dbReference>
<dbReference type="RefSeq" id="WP_068170982.1">
    <property type="nucleotide sequence ID" value="NZ_BAQB01000003.1"/>
</dbReference>
<gene>
    <name evidence="1" type="ORF">AA106556_0339</name>
</gene>
<protein>
    <recommendedName>
        <fullName evidence="3">Transcriptional regulator</fullName>
    </recommendedName>
</protein>
<evidence type="ECO:0000313" key="1">
    <source>
        <dbReference type="EMBL" id="GBR44181.1"/>
    </source>
</evidence>
<dbReference type="EMBL" id="BAQB01000003">
    <property type="protein sequence ID" value="GBR44181.1"/>
    <property type="molecule type" value="Genomic_DNA"/>
</dbReference>
<sequence length="101" mass="10612">MFHQTNIGGVGARVSSGALAAMLASDGWVPKKKTEGAAYKAFAAKKPIKARIARKMVERDTMEALPAGHSVTWAALWGADKVPAFPGLVPMGGRELVTGIH</sequence>
<reference evidence="1" key="1">
    <citation type="submission" date="2013-04" db="EMBL/GenBank/DDBJ databases">
        <title>The genome sequencing project of 58 acetic acid bacteria.</title>
        <authorList>
            <person name="Okamoto-Kainuma A."/>
            <person name="Ishikawa M."/>
            <person name="Umino S."/>
            <person name="Koizumi Y."/>
            <person name="Shiwa Y."/>
            <person name="Yoshikawa H."/>
            <person name="Matsutani M."/>
            <person name="Matsushita K."/>
        </authorList>
    </citation>
    <scope>NUCLEOTIDE SEQUENCE</scope>
    <source>
        <strain evidence="1">NBRC 106556</strain>
    </source>
</reference>
<accession>A0ABQ0QGN1</accession>
<comment type="caution">
    <text evidence="1">The sequence shown here is derived from an EMBL/GenBank/DDBJ whole genome shotgun (WGS) entry which is preliminary data.</text>
</comment>
<keyword evidence="2" id="KW-1185">Reference proteome</keyword>
<proteinExistence type="predicted"/>
<evidence type="ECO:0008006" key="3">
    <source>
        <dbReference type="Google" id="ProtNLM"/>
    </source>
</evidence>
<evidence type="ECO:0000313" key="2">
    <source>
        <dbReference type="Proteomes" id="UP001062443"/>
    </source>
</evidence>